<reference evidence="2" key="1">
    <citation type="submission" date="2018-10" db="EMBL/GenBank/DDBJ databases">
        <title>Schaedlerella arabinophila gen. nov. sp. nov., isolated from the mouse intestinal tract and comparative analysis with the genome of the closely related altered Schaedler flora strain ASF502.</title>
        <authorList>
            <person name="Miyake S."/>
            <person name="Soh M."/>
            <person name="Seedorf H."/>
        </authorList>
    </citation>
    <scope>NUCLEOTIDE SEQUENCE [LARGE SCALE GENOMIC DNA]</scope>
    <source>
        <strain evidence="2">DSM 106076</strain>
    </source>
</reference>
<dbReference type="Gene3D" id="3.40.50.1110">
    <property type="entry name" value="SGNH hydrolase"/>
    <property type="match status" value="1"/>
</dbReference>
<evidence type="ECO:0000259" key="1">
    <source>
        <dbReference type="Pfam" id="PF17996"/>
    </source>
</evidence>
<evidence type="ECO:0000313" key="3">
    <source>
        <dbReference type="Proteomes" id="UP000274920"/>
    </source>
</evidence>
<feature type="domain" description="Carbohydrate esterase 2 N-terminal" evidence="1">
    <location>
        <begin position="12"/>
        <end position="121"/>
    </location>
</feature>
<comment type="caution">
    <text evidence="2">The sequence shown here is derived from an EMBL/GenBank/DDBJ whole genome shotgun (WGS) entry which is preliminary data.</text>
</comment>
<dbReference type="Proteomes" id="UP000274920">
    <property type="component" value="Unassembled WGS sequence"/>
</dbReference>
<keyword evidence="3" id="KW-1185">Reference proteome</keyword>
<sequence length="351" mass="40104">MRIKPDHEKLSYCGRIDRRSPKEPVFVYPCTSVGMRFTGNTLKVYVRNRSAYWDNYLGCILDGRQTALALPPDGSAELEIQVEQKEKAVHELLLFKRQDACHEMTFLGVELEDGAELLDMPEQPERKIEVYGDSVSAGEVSEAVEYAGKEDPEHNGEYSNSWYSYAWMTARKLNARIHDIAQGGMALLDGTGWFHGPDYIGMETAWDKVHYHPELAETSEWDFSRYVPQVVIVALGQNDSHPEDYMKEDFDGEKARTWRTRYGAFLRKLRGTYPDARIICCTTLLNHDPAWDCAIGRVVEELGDAKVTQYMFRRNGKGTPGHLRIPEAEEMAEELAAYIKKTEGWSDTWKG</sequence>
<protein>
    <submittedName>
        <fullName evidence="2">Electron transporter RnfD</fullName>
    </submittedName>
</protein>
<dbReference type="PANTHER" id="PTHR37834">
    <property type="entry name" value="GDSL-LIKE LIPASE/ACYLHYDROLASE DOMAIN PROTEIN (AFU_ORTHOLOGUE AFUA_2G00620)"/>
    <property type="match status" value="1"/>
</dbReference>
<dbReference type="PANTHER" id="PTHR37834:SF2">
    <property type="entry name" value="ESTERASE, SGNH HYDROLASE-TYPE"/>
    <property type="match status" value="1"/>
</dbReference>
<dbReference type="InterPro" id="IPR052762">
    <property type="entry name" value="PCW_deacetylase/CE"/>
</dbReference>
<dbReference type="Gene3D" id="2.60.120.260">
    <property type="entry name" value="Galactose-binding domain-like"/>
    <property type="match status" value="1"/>
</dbReference>
<dbReference type="Pfam" id="PF17996">
    <property type="entry name" value="CE2_N"/>
    <property type="match status" value="1"/>
</dbReference>
<proteinExistence type="predicted"/>
<organism evidence="2 3">
    <name type="scientific">Schaedlerella arabinosiphila</name>
    <dbReference type="NCBI Taxonomy" id="2044587"/>
    <lineage>
        <taxon>Bacteria</taxon>
        <taxon>Bacillati</taxon>
        <taxon>Bacillota</taxon>
        <taxon>Clostridia</taxon>
        <taxon>Lachnospirales</taxon>
        <taxon>Lachnospiraceae</taxon>
        <taxon>Schaedlerella</taxon>
    </lineage>
</organism>
<dbReference type="RefSeq" id="WP_016298588.1">
    <property type="nucleotide sequence ID" value="NZ_RHJS01000002.1"/>
</dbReference>
<dbReference type="EMBL" id="RHJS01000002">
    <property type="protein sequence ID" value="RRK33549.1"/>
    <property type="molecule type" value="Genomic_DNA"/>
</dbReference>
<name>A0A426DL10_9FIRM</name>
<evidence type="ECO:0000313" key="2">
    <source>
        <dbReference type="EMBL" id="RRK33549.1"/>
    </source>
</evidence>
<dbReference type="InterPro" id="IPR036514">
    <property type="entry name" value="SGNH_hydro_sf"/>
</dbReference>
<dbReference type="AlphaFoldDB" id="A0A426DL10"/>
<dbReference type="InterPro" id="IPR040794">
    <property type="entry name" value="CE2_N"/>
</dbReference>
<dbReference type="SUPFAM" id="SSF52266">
    <property type="entry name" value="SGNH hydrolase"/>
    <property type="match status" value="1"/>
</dbReference>
<gene>
    <name evidence="2" type="ORF">EBB54_21000</name>
</gene>
<accession>A0A426DL10</accession>